<name>A0A8S3S2L3_MYTED</name>
<comment type="caution">
    <text evidence="1">The sequence shown here is derived from an EMBL/GenBank/DDBJ whole genome shotgun (WGS) entry which is preliminary data.</text>
</comment>
<gene>
    <name evidence="1" type="ORF">MEDL_29197</name>
</gene>
<dbReference type="EMBL" id="CAJPWZ010001442">
    <property type="protein sequence ID" value="CAG2215379.1"/>
    <property type="molecule type" value="Genomic_DNA"/>
</dbReference>
<dbReference type="Proteomes" id="UP000683360">
    <property type="component" value="Unassembled WGS sequence"/>
</dbReference>
<keyword evidence="2" id="KW-1185">Reference proteome</keyword>
<organism evidence="1 2">
    <name type="scientific">Mytilus edulis</name>
    <name type="common">Blue mussel</name>
    <dbReference type="NCBI Taxonomy" id="6550"/>
    <lineage>
        <taxon>Eukaryota</taxon>
        <taxon>Metazoa</taxon>
        <taxon>Spiralia</taxon>
        <taxon>Lophotrochozoa</taxon>
        <taxon>Mollusca</taxon>
        <taxon>Bivalvia</taxon>
        <taxon>Autobranchia</taxon>
        <taxon>Pteriomorphia</taxon>
        <taxon>Mytilida</taxon>
        <taxon>Mytiloidea</taxon>
        <taxon>Mytilidae</taxon>
        <taxon>Mytilinae</taxon>
        <taxon>Mytilus</taxon>
    </lineage>
</organism>
<dbReference type="OrthoDB" id="6149269at2759"/>
<sequence length="361" mass="41140">MLPLGKIGPMRRLTDLVDRLKALHIQKSLNKNQSLLIECNTDSTSPATSRPVTPVVHTQCTSMPMDIDSEETVIVQKTPDKSHQQTVTQSPILLNKGAIDIEQFIPQYSTAIQFLLDSEQCTSIETETEAIKIMAEELTQPKQEQNKALILKLQRSTFKQRRKFIQTVEDGNMQSIVEKYRIMKIPEFIVKEFEMMKPDLKKDVLLERWTDVLGILDKMFEGNDQDSDNEENLNTDQELIKIVDQIEAKIKFRTSKKEQNDLIAKVDVKNVDLSTKKKSPPRAIILTNQDGSINNTYMVGDGLQISTGTDIKQLLQLLVVTYYRNGGKIDQKDMKSEPTNSVIPFNSGLLKRFCFHHTSEV</sequence>
<reference evidence="1" key="1">
    <citation type="submission" date="2021-03" db="EMBL/GenBank/DDBJ databases">
        <authorList>
            <person name="Bekaert M."/>
        </authorList>
    </citation>
    <scope>NUCLEOTIDE SEQUENCE</scope>
</reference>
<evidence type="ECO:0000313" key="1">
    <source>
        <dbReference type="EMBL" id="CAG2215379.1"/>
    </source>
</evidence>
<accession>A0A8S3S2L3</accession>
<protein>
    <submittedName>
        <fullName evidence="1">Uncharacterized protein</fullName>
    </submittedName>
</protein>
<evidence type="ECO:0000313" key="2">
    <source>
        <dbReference type="Proteomes" id="UP000683360"/>
    </source>
</evidence>
<proteinExistence type="predicted"/>
<dbReference type="AlphaFoldDB" id="A0A8S3S2L3"/>